<reference evidence="2" key="1">
    <citation type="submission" date="2021-12" db="EMBL/GenBank/DDBJ databases">
        <authorList>
            <person name="Zaccaron A."/>
            <person name="Stergiopoulos I."/>
        </authorList>
    </citation>
    <scope>NUCLEOTIDE SEQUENCE</scope>
    <source>
        <strain evidence="2">Race5_Kim</strain>
    </source>
</reference>
<feature type="signal peptide" evidence="1">
    <location>
        <begin position="1"/>
        <end position="24"/>
    </location>
</feature>
<evidence type="ECO:0000256" key="1">
    <source>
        <dbReference type="SAM" id="SignalP"/>
    </source>
</evidence>
<accession>A0A9Q8LBM5</accession>
<reference evidence="2" key="2">
    <citation type="journal article" date="2022" name="Microb. Genom.">
        <title>A chromosome-scale genome assembly of the tomato pathogen Cladosporium fulvum reveals a compartmentalized genome architecture and the presence of a dispensable chromosome.</title>
        <authorList>
            <person name="Zaccaron A.Z."/>
            <person name="Chen L.H."/>
            <person name="Samaras A."/>
            <person name="Stergiopoulos I."/>
        </authorList>
    </citation>
    <scope>NUCLEOTIDE SEQUENCE</scope>
    <source>
        <strain evidence="2">Race5_Kim</strain>
    </source>
</reference>
<dbReference type="EMBL" id="CP090164">
    <property type="protein sequence ID" value="UJO13778.1"/>
    <property type="molecule type" value="Genomic_DNA"/>
</dbReference>
<protein>
    <submittedName>
        <fullName evidence="2">Uncharacterized protein</fullName>
    </submittedName>
</protein>
<evidence type="ECO:0000313" key="3">
    <source>
        <dbReference type="Proteomes" id="UP000756132"/>
    </source>
</evidence>
<dbReference type="KEGG" id="ffu:CLAFUR5_03155"/>
<keyword evidence="3" id="KW-1185">Reference proteome</keyword>
<proteinExistence type="predicted"/>
<dbReference type="Proteomes" id="UP000756132">
    <property type="component" value="Chromosome 2"/>
</dbReference>
<dbReference type="InterPro" id="IPR032675">
    <property type="entry name" value="LRR_dom_sf"/>
</dbReference>
<evidence type="ECO:0000313" key="2">
    <source>
        <dbReference type="EMBL" id="UJO13778.1"/>
    </source>
</evidence>
<name>A0A9Q8LBM5_PASFU</name>
<dbReference type="Gene3D" id="3.80.10.10">
    <property type="entry name" value="Ribonuclease Inhibitor"/>
    <property type="match status" value="1"/>
</dbReference>
<dbReference type="GeneID" id="71983033"/>
<gene>
    <name evidence="2" type="ORF">CLAFUR5_03155</name>
</gene>
<feature type="chain" id="PRO_5040139428" evidence="1">
    <location>
        <begin position="25"/>
        <end position="646"/>
    </location>
</feature>
<sequence length="646" mass="72842">MAVTDRRVTGFLFLALCIFSTCAATNHLVLDYNSPESAREAGRVLDLIIAGDASDAIRTDNRTWILQGYASLLNRTQLDHAIRTAPETLSKLYYQLNVPIKTSTLQALDETQAGYRLYYDIPFSYWDFYDKHVPDVQSAGSEPFHSESGQQRQHILQYCSDLYSVTAHMNYGSDANFDDMPFLYDILTNCPGVRELDLAITHSGCVVSHYESAFDFAESKKMFAPLESLKLSGYDLHYTPAGERRYGAREFQRGSTPNTFKKLASTVRLLASSLHRLGIRDGLRDFYNFMMSFSSYPYETRSVPGPEVAYDNLDVWLQRMDWSRLRHLDLGHVDMDKLKTVVASGASPESLVLHRSHCCSPEEEYSDLVRSLTNPLKHLKVKDVAFEAYDELIDALSPTGDNLESLTVTEGEYNRDEYCSSRPSEEHCLETFGTYYLPRPFLNASQLHQISQQNANISALEVDIARIVPDIEDRSTWSLDHAALKAAAMLPQLTHLKVNIEPPDHLLVRAGRASEYPGLRRQSDSKQLPPFSHDPSLNRTSVPALFESVNGNRQKAGLVSLGRLDLNVGQWSQRFSDWGMLGPPGLMIGDWVCEAVDGGELSWCYGGNDHLDYADIEDPYSEDWSVPDPVRVCGWGSEDFYDHNEL</sequence>
<organism evidence="2 3">
    <name type="scientific">Passalora fulva</name>
    <name type="common">Tomato leaf mold</name>
    <name type="synonym">Cladosporium fulvum</name>
    <dbReference type="NCBI Taxonomy" id="5499"/>
    <lineage>
        <taxon>Eukaryota</taxon>
        <taxon>Fungi</taxon>
        <taxon>Dikarya</taxon>
        <taxon>Ascomycota</taxon>
        <taxon>Pezizomycotina</taxon>
        <taxon>Dothideomycetes</taxon>
        <taxon>Dothideomycetidae</taxon>
        <taxon>Mycosphaerellales</taxon>
        <taxon>Mycosphaerellaceae</taxon>
        <taxon>Fulvia</taxon>
    </lineage>
</organism>
<dbReference type="AlphaFoldDB" id="A0A9Q8LBM5"/>
<dbReference type="RefSeq" id="XP_047758144.1">
    <property type="nucleotide sequence ID" value="XM_047902303.1"/>
</dbReference>
<dbReference type="OrthoDB" id="3945550at2759"/>
<keyword evidence="1" id="KW-0732">Signal</keyword>